<reference evidence="1" key="2">
    <citation type="journal article" date="2015" name="Data Brief">
        <title>Shoot transcriptome of the giant reed, Arundo donax.</title>
        <authorList>
            <person name="Barrero R.A."/>
            <person name="Guerrero F.D."/>
            <person name="Moolhuijzen P."/>
            <person name="Goolsby J.A."/>
            <person name="Tidwell J."/>
            <person name="Bellgard S.E."/>
            <person name="Bellgard M.I."/>
        </authorList>
    </citation>
    <scope>NUCLEOTIDE SEQUENCE</scope>
    <source>
        <tissue evidence="1">Shoot tissue taken approximately 20 cm above the soil surface</tissue>
    </source>
</reference>
<accession>A0A0A9AIN1</accession>
<dbReference type="AlphaFoldDB" id="A0A0A9AIN1"/>
<sequence length="55" mass="6186">MSKFKKTTSILMSVAKNYNFYSLLQKPTTILTSCCEKLQTTTFSFANNMGPLISL</sequence>
<proteinExistence type="predicted"/>
<dbReference type="EMBL" id="GBRH01246361">
    <property type="protein sequence ID" value="JAD51534.1"/>
    <property type="molecule type" value="Transcribed_RNA"/>
</dbReference>
<name>A0A0A9AIN1_ARUDO</name>
<reference evidence="1" key="1">
    <citation type="submission" date="2014-09" db="EMBL/GenBank/DDBJ databases">
        <authorList>
            <person name="Magalhaes I.L.F."/>
            <person name="Oliveira U."/>
            <person name="Santos F.R."/>
            <person name="Vidigal T.H.D.A."/>
            <person name="Brescovit A.D."/>
            <person name="Santos A.J."/>
        </authorList>
    </citation>
    <scope>NUCLEOTIDE SEQUENCE</scope>
    <source>
        <tissue evidence="1">Shoot tissue taken approximately 20 cm above the soil surface</tissue>
    </source>
</reference>
<evidence type="ECO:0000313" key="1">
    <source>
        <dbReference type="EMBL" id="JAD51534.1"/>
    </source>
</evidence>
<organism evidence="1">
    <name type="scientific">Arundo donax</name>
    <name type="common">Giant reed</name>
    <name type="synonym">Donax arundinaceus</name>
    <dbReference type="NCBI Taxonomy" id="35708"/>
    <lineage>
        <taxon>Eukaryota</taxon>
        <taxon>Viridiplantae</taxon>
        <taxon>Streptophyta</taxon>
        <taxon>Embryophyta</taxon>
        <taxon>Tracheophyta</taxon>
        <taxon>Spermatophyta</taxon>
        <taxon>Magnoliopsida</taxon>
        <taxon>Liliopsida</taxon>
        <taxon>Poales</taxon>
        <taxon>Poaceae</taxon>
        <taxon>PACMAD clade</taxon>
        <taxon>Arundinoideae</taxon>
        <taxon>Arundineae</taxon>
        <taxon>Arundo</taxon>
    </lineage>
</organism>
<protein>
    <submittedName>
        <fullName evidence="1">Uncharacterized protein</fullName>
    </submittedName>
</protein>